<dbReference type="EMBL" id="JACSPP010000019">
    <property type="protein sequence ID" value="MBD8040346.1"/>
    <property type="molecule type" value="Genomic_DNA"/>
</dbReference>
<name>A0ABR8Y8A7_9BACT</name>
<dbReference type="InterPro" id="IPR036188">
    <property type="entry name" value="FAD/NAD-bd_sf"/>
</dbReference>
<evidence type="ECO:0000313" key="2">
    <source>
        <dbReference type="Proteomes" id="UP000620874"/>
    </source>
</evidence>
<reference evidence="1 2" key="1">
    <citation type="submission" date="2020-08" db="EMBL/GenBank/DDBJ databases">
        <title>A Genomic Blueprint of the Chicken Gut Microbiome.</title>
        <authorList>
            <person name="Gilroy R."/>
            <person name="Ravi A."/>
            <person name="Getino M."/>
            <person name="Pursley I."/>
            <person name="Horton D.L."/>
            <person name="Alikhan N.-F."/>
            <person name="Baker D."/>
            <person name="Gharbi K."/>
            <person name="Hall N."/>
            <person name="Watson M."/>
            <person name="Adriaenssens E.M."/>
            <person name="Foster-Nyarko E."/>
            <person name="Jarju S."/>
            <person name="Secka A."/>
            <person name="Antonio M."/>
            <person name="Oren A."/>
            <person name="Chaudhuri R."/>
            <person name="La Ragione R.M."/>
            <person name="Hildebrand F."/>
            <person name="Pallen M.J."/>
        </authorList>
    </citation>
    <scope>NUCLEOTIDE SEQUENCE [LARGE SCALE GENOMIC DNA]</scope>
    <source>
        <strain evidence="1 2">Sa1CVN1</strain>
    </source>
</reference>
<sequence length="454" mass="52495">MKKIAIIGSGAYGSYAASLIGDLHPDWGIHIYEVGGKEIKNQDEIGLWSELLSNPYDALTKGRYFGFGGATAKWGGQILTFSKNDFANPSNFLKEIIALNEKYRQNIFRKVGIENNYPEKRIANGLFTKTGVWLDYFSRNLFKKFKVEKYPNIHLHPHCRVIKINTEEKNVVSFDYIENGEKKNADGYDFYVLSAGAFETTRLMMVSGLQDHTCVGFSDHIAKKVFRIYDTTKIGDVDMQFKIKKASFITTRLIGEKNGCSFFAYPSFNAEFPFFQNLKKLLFGKKFSFKIIGAIIRDIPSCMAFAWSFFVKHKLYVYKNAWFLVLHMENDFGYGKVYLSKHLDKFNQQGLAIDFSIPEHSERSFNEISNELEQMLKDNHIRYTRVTEKIHTEKFEDEYHPFALYSDFKSVDDYFNTFNNMLVIHSGVLPRAGGINSTSAAFPLIEEFFRERYK</sequence>
<proteinExistence type="predicted"/>
<comment type="caution">
    <text evidence="1">The sequence shown here is derived from an EMBL/GenBank/DDBJ whole genome shotgun (WGS) entry which is preliminary data.</text>
</comment>
<dbReference type="Proteomes" id="UP000620874">
    <property type="component" value="Unassembled WGS sequence"/>
</dbReference>
<dbReference type="RefSeq" id="WP_191763788.1">
    <property type="nucleotide sequence ID" value="NZ_JACSPP010000019.1"/>
</dbReference>
<keyword evidence="2" id="KW-1185">Reference proteome</keyword>
<evidence type="ECO:0000313" key="1">
    <source>
        <dbReference type="EMBL" id="MBD8040346.1"/>
    </source>
</evidence>
<organism evidence="1 2">
    <name type="scientific">Phocaeicola intestinalis</name>
    <dbReference type="NCBI Taxonomy" id="2762212"/>
    <lineage>
        <taxon>Bacteria</taxon>
        <taxon>Pseudomonadati</taxon>
        <taxon>Bacteroidota</taxon>
        <taxon>Bacteroidia</taxon>
        <taxon>Bacteroidales</taxon>
        <taxon>Bacteroidaceae</taxon>
        <taxon>Phocaeicola</taxon>
    </lineage>
</organism>
<dbReference type="Gene3D" id="3.50.50.60">
    <property type="entry name" value="FAD/NAD(P)-binding domain"/>
    <property type="match status" value="1"/>
</dbReference>
<gene>
    <name evidence="1" type="ORF">H9625_07795</name>
</gene>
<evidence type="ECO:0008006" key="3">
    <source>
        <dbReference type="Google" id="ProtNLM"/>
    </source>
</evidence>
<accession>A0ABR8Y8A7</accession>
<dbReference type="SUPFAM" id="SSF51905">
    <property type="entry name" value="FAD/NAD(P)-binding domain"/>
    <property type="match status" value="1"/>
</dbReference>
<protein>
    <recommendedName>
        <fullName evidence="3">Glucose-methanol-choline oxidoreductase C-terminal domain-containing protein</fullName>
    </recommendedName>
</protein>